<dbReference type="CDD" id="cd00959">
    <property type="entry name" value="DeoC"/>
    <property type="match status" value="1"/>
</dbReference>
<dbReference type="InterPro" id="IPR011343">
    <property type="entry name" value="DeoC"/>
</dbReference>
<dbReference type="Proteomes" id="UP001500133">
    <property type="component" value="Unassembled WGS sequence"/>
</dbReference>
<comment type="pathway">
    <text evidence="1">Carbohydrate degradation; 2-deoxy-D-ribose 1-phosphate degradation; D-glyceraldehyde 3-phosphate and acetaldehyde from 2-deoxy-alpha-D-ribose 1-phosphate: step 2/2.</text>
</comment>
<comment type="caution">
    <text evidence="8">The sequence shown here is derived from an EMBL/GenBank/DDBJ whole genome shotgun (WGS) entry which is preliminary data.</text>
</comment>
<dbReference type="EC" id="4.1.2.4" evidence="3 7"/>
<evidence type="ECO:0000256" key="6">
    <source>
        <dbReference type="ARBA" id="ARBA00048791"/>
    </source>
</evidence>
<keyword evidence="5" id="KW-0704">Schiff base</keyword>
<evidence type="ECO:0000313" key="9">
    <source>
        <dbReference type="Proteomes" id="UP001500133"/>
    </source>
</evidence>
<accession>A0ABP7LJ09</accession>
<dbReference type="RefSeq" id="WP_344702673.1">
    <property type="nucleotide sequence ID" value="NZ_BAAAZT010000030.1"/>
</dbReference>
<comment type="similarity">
    <text evidence="2">Belongs to the DeoC/FbaB aldolase family. DeoC type 2 subfamily.</text>
</comment>
<evidence type="ECO:0000256" key="1">
    <source>
        <dbReference type="ARBA" id="ARBA00004816"/>
    </source>
</evidence>
<evidence type="ECO:0000256" key="7">
    <source>
        <dbReference type="NCBIfam" id="TIGR00126"/>
    </source>
</evidence>
<dbReference type="NCBIfam" id="TIGR00126">
    <property type="entry name" value="deoC"/>
    <property type="match status" value="1"/>
</dbReference>
<keyword evidence="9" id="KW-1185">Reference proteome</keyword>
<keyword evidence="4" id="KW-0456">Lyase</keyword>
<dbReference type="Gene3D" id="3.20.20.70">
    <property type="entry name" value="Aldolase class I"/>
    <property type="match status" value="1"/>
</dbReference>
<dbReference type="SMART" id="SM01133">
    <property type="entry name" value="DeoC"/>
    <property type="match status" value="1"/>
</dbReference>
<evidence type="ECO:0000256" key="3">
    <source>
        <dbReference type="ARBA" id="ARBA00012515"/>
    </source>
</evidence>
<organism evidence="8 9">
    <name type="scientific">Halomonas cibimaris</name>
    <dbReference type="NCBI Taxonomy" id="657012"/>
    <lineage>
        <taxon>Bacteria</taxon>
        <taxon>Pseudomonadati</taxon>
        <taxon>Pseudomonadota</taxon>
        <taxon>Gammaproteobacteria</taxon>
        <taxon>Oceanospirillales</taxon>
        <taxon>Halomonadaceae</taxon>
        <taxon>Halomonas</taxon>
    </lineage>
</organism>
<dbReference type="EMBL" id="BAAAZT010000030">
    <property type="protein sequence ID" value="GAA3900514.1"/>
    <property type="molecule type" value="Genomic_DNA"/>
</dbReference>
<protein>
    <recommendedName>
        <fullName evidence="3 7">Deoxyribose-phosphate aldolase</fullName>
        <ecNumber evidence="3 7">4.1.2.4</ecNumber>
    </recommendedName>
</protein>
<evidence type="ECO:0000256" key="5">
    <source>
        <dbReference type="ARBA" id="ARBA00023270"/>
    </source>
</evidence>
<dbReference type="InterPro" id="IPR002915">
    <property type="entry name" value="DeoC/FbaB/LacD_aldolase"/>
</dbReference>
<proteinExistence type="inferred from homology"/>
<sequence length="256" mass="26582">MPASINLLQAARQALALLDVTRLAAADSDADIESLCQQAKTPFGHPAAVCVYPQFVVAARRVLTAHKLNGEVKIAAVANFPHGNDDIMAAARQTREAVASGADEVDVVLPWRALLDGDEETCLEFVEMCQAACGGQALLKVILETGELKDPALIKRACELAIEGGADFLKTATGTAGVGATPEAATVMLNAIKNSGQDVGFKAAGGIHTAEDAAVYLTLASDIMGPAWMTPRHFRLGATTLLPHLVSTLAGASDIA</sequence>
<name>A0ABP7LJ09_9GAMM</name>
<dbReference type="PANTHER" id="PTHR10889:SF3">
    <property type="entry name" value="DEOXYRIBOSE-PHOSPHATE ALDOLASE"/>
    <property type="match status" value="1"/>
</dbReference>
<dbReference type="Pfam" id="PF01791">
    <property type="entry name" value="DeoC"/>
    <property type="match status" value="1"/>
</dbReference>
<evidence type="ECO:0000256" key="2">
    <source>
        <dbReference type="ARBA" id="ARBA00009473"/>
    </source>
</evidence>
<reference evidence="9" key="1">
    <citation type="journal article" date="2019" name="Int. J. Syst. Evol. Microbiol.">
        <title>The Global Catalogue of Microorganisms (GCM) 10K type strain sequencing project: providing services to taxonomists for standard genome sequencing and annotation.</title>
        <authorList>
            <consortium name="The Broad Institute Genomics Platform"/>
            <consortium name="The Broad Institute Genome Sequencing Center for Infectious Disease"/>
            <person name="Wu L."/>
            <person name="Ma J."/>
        </authorList>
    </citation>
    <scope>NUCLEOTIDE SEQUENCE [LARGE SCALE GENOMIC DNA]</scope>
    <source>
        <strain evidence="9">JCM 16914</strain>
    </source>
</reference>
<dbReference type="PANTHER" id="PTHR10889">
    <property type="entry name" value="DEOXYRIBOSE-PHOSPHATE ALDOLASE"/>
    <property type="match status" value="1"/>
</dbReference>
<evidence type="ECO:0000256" key="4">
    <source>
        <dbReference type="ARBA" id="ARBA00023239"/>
    </source>
</evidence>
<dbReference type="SUPFAM" id="SSF51569">
    <property type="entry name" value="Aldolase"/>
    <property type="match status" value="1"/>
</dbReference>
<comment type="catalytic activity">
    <reaction evidence="6">
        <text>2-deoxy-D-ribose 5-phosphate = D-glyceraldehyde 3-phosphate + acetaldehyde</text>
        <dbReference type="Rhea" id="RHEA:12821"/>
        <dbReference type="ChEBI" id="CHEBI:15343"/>
        <dbReference type="ChEBI" id="CHEBI:59776"/>
        <dbReference type="ChEBI" id="CHEBI:62877"/>
        <dbReference type="EC" id="4.1.2.4"/>
    </reaction>
</comment>
<dbReference type="InterPro" id="IPR013785">
    <property type="entry name" value="Aldolase_TIM"/>
</dbReference>
<evidence type="ECO:0000313" key="8">
    <source>
        <dbReference type="EMBL" id="GAA3900514.1"/>
    </source>
</evidence>
<gene>
    <name evidence="8" type="primary">deoC</name>
    <name evidence="8" type="ORF">GCM10022228_08770</name>
</gene>
<dbReference type="PIRSF" id="PIRSF001357">
    <property type="entry name" value="DeoC"/>
    <property type="match status" value="1"/>
</dbReference>